<reference evidence="2 3" key="1">
    <citation type="journal article" date="2020" name="Nature">
        <title>Six reference-quality genomes reveal evolution of bat adaptations.</title>
        <authorList>
            <person name="Jebb D."/>
            <person name="Huang Z."/>
            <person name="Pippel M."/>
            <person name="Hughes G.M."/>
            <person name="Lavrichenko K."/>
            <person name="Devanna P."/>
            <person name="Winkler S."/>
            <person name="Jermiin L.S."/>
            <person name="Skirmuntt E.C."/>
            <person name="Katzourakis A."/>
            <person name="Burkitt-Gray L."/>
            <person name="Ray D.A."/>
            <person name="Sullivan K.A.M."/>
            <person name="Roscito J.G."/>
            <person name="Kirilenko B.M."/>
            <person name="Davalos L.M."/>
            <person name="Corthals A.P."/>
            <person name="Power M.L."/>
            <person name="Jones G."/>
            <person name="Ransome R.D."/>
            <person name="Dechmann D.K.N."/>
            <person name="Locatelli A.G."/>
            <person name="Puechmaille S.J."/>
            <person name="Fedrigo O."/>
            <person name="Jarvis E.D."/>
            <person name="Hiller M."/>
            <person name="Vernes S.C."/>
            <person name="Myers E.W."/>
            <person name="Teeling E.C."/>
        </authorList>
    </citation>
    <scope>NUCLEOTIDE SEQUENCE [LARGE SCALE GENOMIC DNA]</scope>
    <source>
        <strain evidence="2">MPipKuh1</strain>
        <tissue evidence="2">Flight muscle</tissue>
    </source>
</reference>
<name>A0A7J7ZK35_PIPKU</name>
<proteinExistence type="predicted"/>
<dbReference type="AlphaFoldDB" id="A0A7J7ZK35"/>
<gene>
    <name evidence="2" type="ORF">mPipKuh1_009614</name>
</gene>
<evidence type="ECO:0000313" key="3">
    <source>
        <dbReference type="Proteomes" id="UP000558488"/>
    </source>
</evidence>
<accession>A0A7J7ZK35</accession>
<dbReference type="EMBL" id="JACAGB010000003">
    <property type="protein sequence ID" value="KAF6374395.1"/>
    <property type="molecule type" value="Genomic_DNA"/>
</dbReference>
<keyword evidence="1" id="KW-0812">Transmembrane</keyword>
<keyword evidence="3" id="KW-1185">Reference proteome</keyword>
<keyword evidence="1" id="KW-0472">Membrane</keyword>
<evidence type="ECO:0000313" key="2">
    <source>
        <dbReference type="EMBL" id="KAF6374395.1"/>
    </source>
</evidence>
<sequence length="165" mass="19014">MWPHPTLHRSTYYHSFTFLPLSTGLCSTSLLLFLVILPSSLSSQFQKQNEPIWERKNFSLNSVVFSPSDIYIPTPHTPTPSFRVHVLEVSLVSQAVSRMFRSPLTVNLARKSISPFYHTEPVCRGRLVLYFGIKVEMPMRLLIIQKIKCCCQRCYSECPTFDRAV</sequence>
<keyword evidence="1" id="KW-1133">Transmembrane helix</keyword>
<evidence type="ECO:0000256" key="1">
    <source>
        <dbReference type="SAM" id="Phobius"/>
    </source>
</evidence>
<comment type="caution">
    <text evidence="2">The sequence shown here is derived from an EMBL/GenBank/DDBJ whole genome shotgun (WGS) entry which is preliminary data.</text>
</comment>
<feature type="transmembrane region" description="Helical" evidence="1">
    <location>
        <begin position="12"/>
        <end position="37"/>
    </location>
</feature>
<dbReference type="Proteomes" id="UP000558488">
    <property type="component" value="Unassembled WGS sequence"/>
</dbReference>
<protein>
    <submittedName>
        <fullName evidence="2">Uncharacterized protein</fullName>
    </submittedName>
</protein>
<organism evidence="2 3">
    <name type="scientific">Pipistrellus kuhlii</name>
    <name type="common">Kuhl's pipistrelle</name>
    <dbReference type="NCBI Taxonomy" id="59472"/>
    <lineage>
        <taxon>Eukaryota</taxon>
        <taxon>Metazoa</taxon>
        <taxon>Chordata</taxon>
        <taxon>Craniata</taxon>
        <taxon>Vertebrata</taxon>
        <taxon>Euteleostomi</taxon>
        <taxon>Mammalia</taxon>
        <taxon>Eutheria</taxon>
        <taxon>Laurasiatheria</taxon>
        <taxon>Chiroptera</taxon>
        <taxon>Yangochiroptera</taxon>
        <taxon>Vespertilionidae</taxon>
        <taxon>Pipistrellus</taxon>
    </lineage>
</organism>